<dbReference type="EMBL" id="BGPR01003412">
    <property type="protein sequence ID" value="GBM87829.1"/>
    <property type="molecule type" value="Genomic_DNA"/>
</dbReference>
<comment type="caution">
    <text evidence="1">The sequence shown here is derived from an EMBL/GenBank/DDBJ whole genome shotgun (WGS) entry which is preliminary data.</text>
</comment>
<protein>
    <submittedName>
        <fullName evidence="1">Uncharacterized protein</fullName>
    </submittedName>
</protein>
<sequence length="105" mass="12302">MEPIVNKLQNTDMDLHSVYRYVNTDLLANFQKQRESNDEFTNIFEAVKEDCKELDIDTKIPRLAGRQTQRCNVQCSSPEDYFKVAIYNPYVDSIITSLFTRSEKI</sequence>
<evidence type="ECO:0000313" key="1">
    <source>
        <dbReference type="EMBL" id="GBM87829.1"/>
    </source>
</evidence>
<name>A0A4Y2JED9_ARAVE</name>
<accession>A0A4Y2JED9</accession>
<proteinExistence type="predicted"/>
<keyword evidence="2" id="KW-1185">Reference proteome</keyword>
<reference evidence="1 2" key="1">
    <citation type="journal article" date="2019" name="Sci. Rep.">
        <title>Orb-weaving spider Araneus ventricosus genome elucidates the spidroin gene catalogue.</title>
        <authorList>
            <person name="Kono N."/>
            <person name="Nakamura H."/>
            <person name="Ohtoshi R."/>
            <person name="Moran D.A.P."/>
            <person name="Shinohara A."/>
            <person name="Yoshida Y."/>
            <person name="Fujiwara M."/>
            <person name="Mori M."/>
            <person name="Tomita M."/>
            <person name="Arakawa K."/>
        </authorList>
    </citation>
    <scope>NUCLEOTIDE SEQUENCE [LARGE SCALE GENOMIC DNA]</scope>
</reference>
<organism evidence="1 2">
    <name type="scientific">Araneus ventricosus</name>
    <name type="common">Orbweaver spider</name>
    <name type="synonym">Epeira ventricosa</name>
    <dbReference type="NCBI Taxonomy" id="182803"/>
    <lineage>
        <taxon>Eukaryota</taxon>
        <taxon>Metazoa</taxon>
        <taxon>Ecdysozoa</taxon>
        <taxon>Arthropoda</taxon>
        <taxon>Chelicerata</taxon>
        <taxon>Arachnida</taxon>
        <taxon>Araneae</taxon>
        <taxon>Araneomorphae</taxon>
        <taxon>Entelegynae</taxon>
        <taxon>Araneoidea</taxon>
        <taxon>Araneidae</taxon>
        <taxon>Araneus</taxon>
    </lineage>
</organism>
<gene>
    <name evidence="1" type="ORF">AVEN_38497_1</name>
</gene>
<dbReference type="AlphaFoldDB" id="A0A4Y2JED9"/>
<dbReference type="OrthoDB" id="6508656at2759"/>
<dbReference type="Proteomes" id="UP000499080">
    <property type="component" value="Unassembled WGS sequence"/>
</dbReference>
<evidence type="ECO:0000313" key="2">
    <source>
        <dbReference type="Proteomes" id="UP000499080"/>
    </source>
</evidence>